<evidence type="ECO:0000259" key="2">
    <source>
        <dbReference type="Pfam" id="PF22939"/>
    </source>
</evidence>
<sequence length="497" mass="54880">MAELSQALELDTSTNLGSAKTAVEGLCGHLCTVDEGSGLVELVHPTVREFLLSEAAGDFFISKADANHRIAITCLELLSSDKLQPPRNRRQLARRRERGHTPLLQYAATQFSEHIYTARTESDELLIAPHRFLTTNTLSWIEYVAQSGDLYPIIRVSKNLKSYLVRPAKCKSPLNSQVRDVENWATDLSRLATRFGESLMQSPSSIYYIMPPLCSTSSAISRHAANRLDGLSIPGYRESVWGDCTAAVSFEDGKTAAAISCGERLIGVGMESGDIDLYDIRSCQREGILQLQKHPIDLTHFSDRLIVIPKTRTVAALDRALVEDHVFHYQSPEDEVHDAPRLKAPDVASLSPDMGMLALGYRWGTICLWEVQTNDFVKSVRVSDPNIVPVLLFNPNPSIGLLLVVYKQRELVLYETSNGDLVKRQLTSGESGIISVTCSPDGRTLASTDTHGTLQVWDFESLDLLRQVATPAASFRTLQFASDGSSVIDMMDTGVRI</sequence>
<dbReference type="Pfam" id="PF22939">
    <property type="entry name" value="WHD_GPIID"/>
    <property type="match status" value="1"/>
</dbReference>
<dbReference type="InterPro" id="IPR015943">
    <property type="entry name" value="WD40/YVTN_repeat-like_dom_sf"/>
</dbReference>
<comment type="caution">
    <text evidence="3">The sequence shown here is derived from an EMBL/GenBank/DDBJ whole genome shotgun (WGS) entry which is preliminary data.</text>
</comment>
<dbReference type="InterPro" id="IPR054471">
    <property type="entry name" value="GPIID_WHD"/>
</dbReference>
<reference evidence="3 4" key="1">
    <citation type="submission" date="2023-01" db="EMBL/GenBank/DDBJ databases">
        <title>Analysis of 21 Apiospora genomes using comparative genomics revels a genus with tremendous synthesis potential of carbohydrate active enzymes and secondary metabolites.</title>
        <authorList>
            <person name="Sorensen T."/>
        </authorList>
    </citation>
    <scope>NUCLEOTIDE SEQUENCE [LARGE SCALE GENOMIC DNA]</scope>
    <source>
        <strain evidence="3 4">CBS 24483</strain>
    </source>
</reference>
<dbReference type="SUPFAM" id="SSF50978">
    <property type="entry name" value="WD40 repeat-like"/>
    <property type="match status" value="1"/>
</dbReference>
<dbReference type="InterPro" id="IPR036322">
    <property type="entry name" value="WD40_repeat_dom_sf"/>
</dbReference>
<dbReference type="PANTHER" id="PTHR10039">
    <property type="entry name" value="AMELOGENIN"/>
    <property type="match status" value="1"/>
</dbReference>
<dbReference type="RefSeq" id="XP_066695637.1">
    <property type="nucleotide sequence ID" value="XM_066848941.1"/>
</dbReference>
<gene>
    <name evidence="3" type="ORF">PG986_012719</name>
</gene>
<dbReference type="PROSITE" id="PS50082">
    <property type="entry name" value="WD_REPEATS_2"/>
    <property type="match status" value="1"/>
</dbReference>
<dbReference type="EMBL" id="JAQQWE010000008">
    <property type="protein sequence ID" value="KAK7943606.1"/>
    <property type="molecule type" value="Genomic_DNA"/>
</dbReference>
<organism evidence="3 4">
    <name type="scientific">Apiospora aurea</name>
    <dbReference type="NCBI Taxonomy" id="335848"/>
    <lineage>
        <taxon>Eukaryota</taxon>
        <taxon>Fungi</taxon>
        <taxon>Dikarya</taxon>
        <taxon>Ascomycota</taxon>
        <taxon>Pezizomycotina</taxon>
        <taxon>Sordariomycetes</taxon>
        <taxon>Xylariomycetidae</taxon>
        <taxon>Amphisphaeriales</taxon>
        <taxon>Apiosporaceae</taxon>
        <taxon>Apiospora</taxon>
    </lineage>
</organism>
<proteinExistence type="predicted"/>
<feature type="repeat" description="WD" evidence="1">
    <location>
        <begin position="426"/>
        <end position="467"/>
    </location>
</feature>
<dbReference type="GeneID" id="92082003"/>
<name>A0ABR1Q0S6_9PEZI</name>
<dbReference type="Pfam" id="PF00400">
    <property type="entry name" value="WD40"/>
    <property type="match status" value="1"/>
</dbReference>
<keyword evidence="4" id="KW-1185">Reference proteome</keyword>
<evidence type="ECO:0000256" key="1">
    <source>
        <dbReference type="PROSITE-ProRule" id="PRU00221"/>
    </source>
</evidence>
<dbReference type="InterPro" id="IPR001680">
    <property type="entry name" value="WD40_rpt"/>
</dbReference>
<protein>
    <recommendedName>
        <fullName evidence="2">GPI inositol-deacylase winged helix domain-containing protein</fullName>
    </recommendedName>
</protein>
<accession>A0ABR1Q0S6</accession>
<dbReference type="PANTHER" id="PTHR10039:SF16">
    <property type="entry name" value="GPI INOSITOL-DEACYLASE"/>
    <property type="match status" value="1"/>
</dbReference>
<dbReference type="Proteomes" id="UP001391051">
    <property type="component" value="Unassembled WGS sequence"/>
</dbReference>
<dbReference type="Gene3D" id="2.130.10.10">
    <property type="entry name" value="YVTN repeat-like/Quinoprotein amine dehydrogenase"/>
    <property type="match status" value="1"/>
</dbReference>
<keyword evidence="1" id="KW-0853">WD repeat</keyword>
<feature type="domain" description="GPI inositol-deacylase winged helix" evidence="2">
    <location>
        <begin position="2"/>
        <end position="58"/>
    </location>
</feature>
<evidence type="ECO:0000313" key="3">
    <source>
        <dbReference type="EMBL" id="KAK7943606.1"/>
    </source>
</evidence>
<evidence type="ECO:0000313" key="4">
    <source>
        <dbReference type="Proteomes" id="UP001391051"/>
    </source>
</evidence>
<dbReference type="SMART" id="SM00320">
    <property type="entry name" value="WD40"/>
    <property type="match status" value="1"/>
</dbReference>